<accession>X1R2Y7</accession>
<dbReference type="EMBL" id="BARW01010342">
    <property type="protein sequence ID" value="GAI75107.1"/>
    <property type="molecule type" value="Genomic_DNA"/>
</dbReference>
<dbReference type="Pfam" id="PF13347">
    <property type="entry name" value="MFS_2"/>
    <property type="match status" value="1"/>
</dbReference>
<reference evidence="2" key="1">
    <citation type="journal article" date="2014" name="Front. Microbiol.">
        <title>High frequency of phylogenetically diverse reductive dehalogenase-homologous genes in deep subseafloor sedimentary metagenomes.</title>
        <authorList>
            <person name="Kawai M."/>
            <person name="Futagami T."/>
            <person name="Toyoda A."/>
            <person name="Takaki Y."/>
            <person name="Nishi S."/>
            <person name="Hori S."/>
            <person name="Arai W."/>
            <person name="Tsubouchi T."/>
            <person name="Morono Y."/>
            <person name="Uchiyama I."/>
            <person name="Ito T."/>
            <person name="Fujiyama A."/>
            <person name="Inagaki F."/>
            <person name="Takami H."/>
        </authorList>
    </citation>
    <scope>NUCLEOTIDE SEQUENCE</scope>
    <source>
        <strain evidence="2">Expedition CK06-06</strain>
    </source>
</reference>
<comment type="caution">
    <text evidence="2">The sequence shown here is derived from an EMBL/GenBank/DDBJ whole genome shotgun (WGS) entry which is preliminary data.</text>
</comment>
<evidence type="ECO:0000256" key="1">
    <source>
        <dbReference type="SAM" id="Phobius"/>
    </source>
</evidence>
<gene>
    <name evidence="2" type="ORF">S12H4_20400</name>
</gene>
<sequence length="55" mass="6123">MVAQARDIDIKEINHQPIAGAISDRSSFRWGRRRPYILLGTILAMLLLPGIGFSS</sequence>
<evidence type="ECO:0000313" key="2">
    <source>
        <dbReference type="EMBL" id="GAI75107.1"/>
    </source>
</evidence>
<name>X1R2Y7_9ZZZZ</name>
<dbReference type="AlphaFoldDB" id="X1R2Y7"/>
<feature type="non-terminal residue" evidence="2">
    <location>
        <position position="55"/>
    </location>
</feature>
<keyword evidence="1" id="KW-1133">Transmembrane helix</keyword>
<keyword evidence="1" id="KW-0812">Transmembrane</keyword>
<keyword evidence="1" id="KW-0472">Membrane</keyword>
<protein>
    <submittedName>
        <fullName evidence="2">Uncharacterized protein</fullName>
    </submittedName>
</protein>
<feature type="transmembrane region" description="Helical" evidence="1">
    <location>
        <begin position="35"/>
        <end position="53"/>
    </location>
</feature>
<proteinExistence type="predicted"/>
<organism evidence="2">
    <name type="scientific">marine sediment metagenome</name>
    <dbReference type="NCBI Taxonomy" id="412755"/>
    <lineage>
        <taxon>unclassified sequences</taxon>
        <taxon>metagenomes</taxon>
        <taxon>ecological metagenomes</taxon>
    </lineage>
</organism>